<proteinExistence type="predicted"/>
<name>A0A9W9JAC3_9EURO</name>
<dbReference type="RefSeq" id="XP_058303591.1">
    <property type="nucleotide sequence ID" value="XM_058456692.1"/>
</dbReference>
<evidence type="ECO:0000313" key="2">
    <source>
        <dbReference type="Proteomes" id="UP001150904"/>
    </source>
</evidence>
<gene>
    <name evidence="1" type="ORF">N7498_009636</name>
</gene>
<protein>
    <submittedName>
        <fullName evidence="1">Uncharacterized protein</fullName>
    </submittedName>
</protein>
<dbReference type="EMBL" id="JAPQKR010000016">
    <property type="protein sequence ID" value="KAJ5190651.1"/>
    <property type="molecule type" value="Genomic_DNA"/>
</dbReference>
<comment type="caution">
    <text evidence="1">The sequence shown here is derived from an EMBL/GenBank/DDBJ whole genome shotgun (WGS) entry which is preliminary data.</text>
</comment>
<dbReference type="AlphaFoldDB" id="A0A9W9JAC3"/>
<keyword evidence="2" id="KW-1185">Reference proteome</keyword>
<sequence>MEGRNVAFSRGFPYADKGDLIYSVAKVEKKVSDDAVVTAEPQCSDNARWLAFPPPPLPLLSSTESRISSAFFVRYRGQPGLFGLVDGRVRLTRRDRTMDNVSTLQNVDRRDPDHHTSHYRITPCPAVNICRETARMAAPERSDPKLS</sequence>
<organism evidence="1 2">
    <name type="scientific">Penicillium cinerascens</name>
    <dbReference type="NCBI Taxonomy" id="70096"/>
    <lineage>
        <taxon>Eukaryota</taxon>
        <taxon>Fungi</taxon>
        <taxon>Dikarya</taxon>
        <taxon>Ascomycota</taxon>
        <taxon>Pezizomycotina</taxon>
        <taxon>Eurotiomycetes</taxon>
        <taxon>Eurotiomycetidae</taxon>
        <taxon>Eurotiales</taxon>
        <taxon>Aspergillaceae</taxon>
        <taxon>Penicillium</taxon>
    </lineage>
</organism>
<dbReference type="Proteomes" id="UP001150904">
    <property type="component" value="Unassembled WGS sequence"/>
</dbReference>
<dbReference type="GeneID" id="83183993"/>
<reference evidence="1" key="2">
    <citation type="journal article" date="2023" name="IMA Fungus">
        <title>Comparative genomic study of the Penicillium genus elucidates a diverse pangenome and 15 lateral gene transfer events.</title>
        <authorList>
            <person name="Petersen C."/>
            <person name="Sorensen T."/>
            <person name="Nielsen M.R."/>
            <person name="Sondergaard T.E."/>
            <person name="Sorensen J.L."/>
            <person name="Fitzpatrick D.A."/>
            <person name="Frisvad J.C."/>
            <person name="Nielsen K.L."/>
        </authorList>
    </citation>
    <scope>NUCLEOTIDE SEQUENCE</scope>
    <source>
        <strain evidence="1">IBT 15544</strain>
    </source>
</reference>
<accession>A0A9W9JAC3</accession>
<reference evidence="1" key="1">
    <citation type="submission" date="2022-12" db="EMBL/GenBank/DDBJ databases">
        <authorList>
            <person name="Petersen C."/>
        </authorList>
    </citation>
    <scope>NUCLEOTIDE SEQUENCE</scope>
    <source>
        <strain evidence="1">IBT 15544</strain>
    </source>
</reference>
<evidence type="ECO:0000313" key="1">
    <source>
        <dbReference type="EMBL" id="KAJ5190651.1"/>
    </source>
</evidence>